<keyword evidence="6" id="KW-0418">Kinase</keyword>
<dbReference type="EMBL" id="LFNG01000006">
    <property type="protein sequence ID" value="KMQ71697.1"/>
    <property type="molecule type" value="Genomic_DNA"/>
</dbReference>
<keyword evidence="11" id="KW-1185">Reference proteome</keyword>
<evidence type="ECO:0000256" key="1">
    <source>
        <dbReference type="ARBA" id="ARBA00000085"/>
    </source>
</evidence>
<reference evidence="10 11" key="1">
    <citation type="journal article" date="2004" name="Int. J. Syst. Evol. Microbiol.">
        <title>Kaistella koreensis gen. nov., sp. nov., a novel member of the Chryseobacterium-Bergeyella-Riemerella branch.</title>
        <authorList>
            <person name="Kim M.K."/>
            <person name="Im W.T."/>
            <person name="Shin Y.K."/>
            <person name="Lim J.H."/>
            <person name="Kim S.H."/>
            <person name="Lee B.C."/>
            <person name="Park M.Y."/>
            <person name="Lee K.Y."/>
            <person name="Lee S.T."/>
        </authorList>
    </citation>
    <scope>NUCLEOTIDE SEQUENCE [LARGE SCALE GENOMIC DNA]</scope>
    <source>
        <strain evidence="10 11">CCUG 49689</strain>
    </source>
</reference>
<evidence type="ECO:0000256" key="5">
    <source>
        <dbReference type="ARBA" id="ARBA00022692"/>
    </source>
</evidence>
<accession>A0A0J7J0B4</accession>
<keyword evidence="5 8" id="KW-0812">Transmembrane</keyword>
<dbReference type="EC" id="2.7.13.3" evidence="2"/>
<comment type="catalytic activity">
    <reaction evidence="1">
        <text>ATP + protein L-histidine = ADP + protein N-phospho-L-histidine.</text>
        <dbReference type="EC" id="2.7.13.3"/>
    </reaction>
</comment>
<evidence type="ECO:0000313" key="10">
    <source>
        <dbReference type="EMBL" id="KMQ71697.1"/>
    </source>
</evidence>
<dbReference type="RefSeq" id="WP_048499048.1">
    <property type="nucleotide sequence ID" value="NZ_LFNG01000006.1"/>
</dbReference>
<dbReference type="CDD" id="cd00082">
    <property type="entry name" value="HisKA"/>
    <property type="match status" value="1"/>
</dbReference>
<evidence type="ECO:0000256" key="2">
    <source>
        <dbReference type="ARBA" id="ARBA00012438"/>
    </source>
</evidence>
<evidence type="ECO:0000256" key="7">
    <source>
        <dbReference type="ARBA" id="ARBA00022989"/>
    </source>
</evidence>
<keyword evidence="3" id="KW-0597">Phosphoprotein</keyword>
<organism evidence="10 11">
    <name type="scientific">Chryseobacterium koreense CCUG 49689</name>
    <dbReference type="NCBI Taxonomy" id="1304281"/>
    <lineage>
        <taxon>Bacteria</taxon>
        <taxon>Pseudomonadati</taxon>
        <taxon>Bacteroidota</taxon>
        <taxon>Flavobacteriia</taxon>
        <taxon>Flavobacteriales</taxon>
        <taxon>Weeksellaceae</taxon>
        <taxon>Chryseobacterium group</taxon>
        <taxon>Chryseobacterium</taxon>
    </lineage>
</organism>
<dbReference type="GO" id="GO:0000155">
    <property type="term" value="F:phosphorelay sensor kinase activity"/>
    <property type="evidence" value="ECO:0007669"/>
    <property type="project" value="InterPro"/>
</dbReference>
<dbReference type="Pfam" id="PF02518">
    <property type="entry name" value="HATPase_c"/>
    <property type="match status" value="1"/>
</dbReference>
<dbReference type="SUPFAM" id="SSF47384">
    <property type="entry name" value="Homodimeric domain of signal transducing histidine kinase"/>
    <property type="match status" value="1"/>
</dbReference>
<dbReference type="PANTHER" id="PTHR45436:SF5">
    <property type="entry name" value="SENSOR HISTIDINE KINASE TRCS"/>
    <property type="match status" value="1"/>
</dbReference>
<dbReference type="Pfam" id="PF00512">
    <property type="entry name" value="HisKA"/>
    <property type="match status" value="1"/>
</dbReference>
<evidence type="ECO:0000313" key="11">
    <source>
        <dbReference type="Proteomes" id="UP000035900"/>
    </source>
</evidence>
<feature type="transmembrane region" description="Helical" evidence="8">
    <location>
        <begin position="12"/>
        <end position="32"/>
    </location>
</feature>
<keyword evidence="8" id="KW-0472">Membrane</keyword>
<evidence type="ECO:0000259" key="9">
    <source>
        <dbReference type="PROSITE" id="PS50109"/>
    </source>
</evidence>
<evidence type="ECO:0000256" key="8">
    <source>
        <dbReference type="SAM" id="Phobius"/>
    </source>
</evidence>
<protein>
    <recommendedName>
        <fullName evidence="2">histidine kinase</fullName>
        <ecNumber evidence="2">2.7.13.3</ecNumber>
    </recommendedName>
</protein>
<dbReference type="PANTHER" id="PTHR45436">
    <property type="entry name" value="SENSOR HISTIDINE KINASE YKOH"/>
    <property type="match status" value="1"/>
</dbReference>
<dbReference type="PATRIC" id="fig|1304281.5.peg.1203"/>
<evidence type="ECO:0000256" key="6">
    <source>
        <dbReference type="ARBA" id="ARBA00022777"/>
    </source>
</evidence>
<dbReference type="InterPro" id="IPR003594">
    <property type="entry name" value="HATPase_dom"/>
</dbReference>
<comment type="caution">
    <text evidence="10">The sequence shown here is derived from an EMBL/GenBank/DDBJ whole genome shotgun (WGS) entry which is preliminary data.</text>
</comment>
<proteinExistence type="predicted"/>
<dbReference type="OrthoDB" id="1522504at2"/>
<dbReference type="InterPro" id="IPR003661">
    <property type="entry name" value="HisK_dim/P_dom"/>
</dbReference>
<keyword evidence="7 8" id="KW-1133">Transmembrane helix</keyword>
<dbReference type="AlphaFoldDB" id="A0A0J7J0B4"/>
<dbReference type="InterPro" id="IPR036097">
    <property type="entry name" value="HisK_dim/P_sf"/>
</dbReference>
<feature type="transmembrane region" description="Helical" evidence="8">
    <location>
        <begin position="130"/>
        <end position="152"/>
    </location>
</feature>
<name>A0A0J7J0B4_9FLAO</name>
<sequence length="421" mass="48236">MSSPLLQRHTKSLLIWLPLILVISSAIFYFVLKGHAHHAEEKYLLLKQQNVWNSFMATSGNLERHITGEYSIEEKNTSSEVVLNIPRDTALFYEMEGKKLPFKVLTKEYQWKNASYLVSTYISSTETAHLIAKVFFSEAIILLVLLITIVLVSRKSSVRLWQPFFSSIDAAEKFDLNRNNELRLPALTGTTEFDRLNESLNKLVENVNRAYHNQKQFVENASHESQTPLAIIRAKLELLINYPNIDEKEALLLGDITNATNRLSEMNKTLLLLAKIENNQFPETERINVNEVVQEISGNCEAYIDDCPRMTSTVVDHITVTANRTLIEILVSNIINNAIVHNNEKKEIRISIEDSKVKIENTGNPLLIDPEALFERFRKNTYQKNTTGLGLALVKQICQLYGYTVKYNYINGWHNVEICFS</sequence>
<keyword evidence="4" id="KW-0808">Transferase</keyword>
<dbReference type="PROSITE" id="PS50109">
    <property type="entry name" value="HIS_KIN"/>
    <property type="match status" value="1"/>
</dbReference>
<dbReference type="SMART" id="SM00388">
    <property type="entry name" value="HisKA"/>
    <property type="match status" value="1"/>
</dbReference>
<dbReference type="SUPFAM" id="SSF55874">
    <property type="entry name" value="ATPase domain of HSP90 chaperone/DNA topoisomerase II/histidine kinase"/>
    <property type="match status" value="1"/>
</dbReference>
<dbReference type="InterPro" id="IPR005467">
    <property type="entry name" value="His_kinase_dom"/>
</dbReference>
<dbReference type="InterPro" id="IPR036890">
    <property type="entry name" value="HATPase_C_sf"/>
</dbReference>
<dbReference type="STRING" id="1304281.ACM44_05600"/>
<dbReference type="GO" id="GO:0005886">
    <property type="term" value="C:plasma membrane"/>
    <property type="evidence" value="ECO:0007669"/>
    <property type="project" value="TreeGrafter"/>
</dbReference>
<gene>
    <name evidence="10" type="ORF">ACM44_05600</name>
</gene>
<feature type="domain" description="Histidine kinase" evidence="9">
    <location>
        <begin position="220"/>
        <end position="421"/>
    </location>
</feature>
<evidence type="ECO:0000256" key="4">
    <source>
        <dbReference type="ARBA" id="ARBA00022679"/>
    </source>
</evidence>
<dbReference type="Gene3D" id="3.30.565.10">
    <property type="entry name" value="Histidine kinase-like ATPase, C-terminal domain"/>
    <property type="match status" value="1"/>
</dbReference>
<dbReference type="SMART" id="SM00387">
    <property type="entry name" value="HATPase_c"/>
    <property type="match status" value="1"/>
</dbReference>
<evidence type="ECO:0000256" key="3">
    <source>
        <dbReference type="ARBA" id="ARBA00022553"/>
    </source>
</evidence>
<dbReference type="InterPro" id="IPR050428">
    <property type="entry name" value="TCS_sensor_his_kinase"/>
</dbReference>
<dbReference type="Gene3D" id="1.10.287.130">
    <property type="match status" value="1"/>
</dbReference>
<dbReference type="Proteomes" id="UP000035900">
    <property type="component" value="Unassembled WGS sequence"/>
</dbReference>